<dbReference type="SUPFAM" id="SSF90123">
    <property type="entry name" value="ABC transporter transmembrane region"/>
    <property type="match status" value="1"/>
</dbReference>
<keyword evidence="4" id="KW-0067">ATP-binding</keyword>
<evidence type="ECO:0000256" key="2">
    <source>
        <dbReference type="ARBA" id="ARBA00022692"/>
    </source>
</evidence>
<dbReference type="Pfam" id="PF00664">
    <property type="entry name" value="ABC_membrane"/>
    <property type="match status" value="1"/>
</dbReference>
<dbReference type="GO" id="GO:0016887">
    <property type="term" value="F:ATP hydrolysis activity"/>
    <property type="evidence" value="ECO:0007669"/>
    <property type="project" value="InterPro"/>
</dbReference>
<dbReference type="AlphaFoldDB" id="A0A024G870"/>
<dbReference type="InterPro" id="IPR017871">
    <property type="entry name" value="ABC_transporter-like_CS"/>
</dbReference>
<keyword evidence="3" id="KW-0547">Nucleotide-binding</keyword>
<dbReference type="GO" id="GO:0005743">
    <property type="term" value="C:mitochondrial inner membrane"/>
    <property type="evidence" value="ECO:0007669"/>
    <property type="project" value="TreeGrafter"/>
</dbReference>
<dbReference type="InterPro" id="IPR036640">
    <property type="entry name" value="ABC1_TM_sf"/>
</dbReference>
<dbReference type="InterPro" id="IPR027417">
    <property type="entry name" value="P-loop_NTPase"/>
</dbReference>
<protein>
    <recommendedName>
        <fullName evidence="12">ABC transporter domain-containing protein</fullName>
    </recommendedName>
</protein>
<dbReference type="InterPro" id="IPR039421">
    <property type="entry name" value="Type_1_exporter"/>
</dbReference>
<keyword evidence="11" id="KW-1185">Reference proteome</keyword>
<dbReference type="SMART" id="SM00382">
    <property type="entry name" value="AAA"/>
    <property type="match status" value="1"/>
</dbReference>
<feature type="transmembrane region" description="Helical" evidence="7">
    <location>
        <begin position="272"/>
        <end position="297"/>
    </location>
</feature>
<dbReference type="Gene3D" id="3.40.50.300">
    <property type="entry name" value="P-loop containing nucleotide triphosphate hydrolases"/>
    <property type="match status" value="1"/>
</dbReference>
<dbReference type="PROSITE" id="PS50929">
    <property type="entry name" value="ABC_TM1F"/>
    <property type="match status" value="1"/>
</dbReference>
<gene>
    <name evidence="10" type="ORF">BN9_036430</name>
</gene>
<dbReference type="PANTHER" id="PTHR43394">
    <property type="entry name" value="ATP-DEPENDENT PERMEASE MDL1, MITOCHONDRIAL"/>
    <property type="match status" value="1"/>
</dbReference>
<organism evidence="10 11">
    <name type="scientific">Albugo candida</name>
    <dbReference type="NCBI Taxonomy" id="65357"/>
    <lineage>
        <taxon>Eukaryota</taxon>
        <taxon>Sar</taxon>
        <taxon>Stramenopiles</taxon>
        <taxon>Oomycota</taxon>
        <taxon>Peronosporomycetes</taxon>
        <taxon>Albuginales</taxon>
        <taxon>Albuginaceae</taxon>
        <taxon>Albugo</taxon>
    </lineage>
</organism>
<feature type="transmembrane region" description="Helical" evidence="7">
    <location>
        <begin position="309"/>
        <end position="330"/>
    </location>
</feature>
<evidence type="ECO:0000256" key="7">
    <source>
        <dbReference type="SAM" id="Phobius"/>
    </source>
</evidence>
<dbReference type="GO" id="GO:0015421">
    <property type="term" value="F:ABC-type oligopeptide transporter activity"/>
    <property type="evidence" value="ECO:0007669"/>
    <property type="project" value="TreeGrafter"/>
</dbReference>
<comment type="subcellular location">
    <subcellularLocation>
        <location evidence="1">Membrane</location>
        <topology evidence="1">Multi-pass membrane protein</topology>
    </subcellularLocation>
</comment>
<evidence type="ECO:0000313" key="10">
    <source>
        <dbReference type="EMBL" id="CCI42859.1"/>
    </source>
</evidence>
<keyword evidence="5 7" id="KW-1133">Transmembrane helix</keyword>
<dbReference type="Proteomes" id="UP000053237">
    <property type="component" value="Unassembled WGS sequence"/>
</dbReference>
<evidence type="ECO:0008006" key="12">
    <source>
        <dbReference type="Google" id="ProtNLM"/>
    </source>
</evidence>
<dbReference type="FunFam" id="3.40.50.300:FF:000218">
    <property type="entry name" value="Multidrug ABC transporter ATP-binding protein"/>
    <property type="match status" value="1"/>
</dbReference>
<reference evidence="10 11" key="1">
    <citation type="submission" date="2012-05" db="EMBL/GenBank/DDBJ databases">
        <title>Recombination and specialization in a pathogen metapopulation.</title>
        <authorList>
            <person name="Gardiner A."/>
            <person name="Kemen E."/>
            <person name="Schultz-Larsen T."/>
            <person name="MacLean D."/>
            <person name="Van Oosterhout C."/>
            <person name="Jones J.D.G."/>
        </authorList>
    </citation>
    <scope>NUCLEOTIDE SEQUENCE [LARGE SCALE GENOMIC DNA]</scope>
    <source>
        <strain evidence="10 11">Ac Nc2</strain>
    </source>
</reference>
<feature type="domain" description="ABC transmembrane type-1" evidence="9">
    <location>
        <begin position="50"/>
        <end position="332"/>
    </location>
</feature>
<sequence>MNFFSRKRASDKSIAKLKVQDKSDNNDGKDGNSVWMLDLMSGQWFPLSCGIFGMSVASAMNLLFPRMMGKAIDVATGRPPPLGLSCKGFFAIVVSSFLTGAIASFVRVYSLGLVAERVALRLRQNLYRSLLYQNYAFYQQRKVGELVTRLSDDCQVTANALVDVLASGFRSLNSAIGGSAMLLTISPKLTLVSLSILPLVGSTAMIFSKFSSKLAKKHQDELARMTGIAEEKLNNILTVKLYTAETYEEKIFSKKNQQVLVTAMKAKAAQGLFMGGLSMSVNLSLYSVLYFGGSLVAKNEMTIGSLTSFALYSGFMGLGFSKLASCVGDFKRMRRSSQSLLNLLKFSPSSKEVQSNETLTPVQGSVEFRNVCFYYPSRPEIMVLKNISLEITPGEIVAVVGKSGSGKSTLASLITKLIEPVDGEVYLDGKNIASLDTIWLRRQIGVVIQDASLFAGSIADNITYGSDEIDMERIVEVSKAAHVHEFASELVQQYDTFVGAKGSTFSGGQKQRIAIARALYKQAKILIFDEATSFLDNQSENVVREALQTAAQDRSVLIIAHRMHTIKQASRIIVLDKGEIVETGKYGELNVEGRRFFELVHSRAYS</sequence>
<dbReference type="GO" id="GO:0090374">
    <property type="term" value="P:oligopeptide export from mitochondrion"/>
    <property type="evidence" value="ECO:0007669"/>
    <property type="project" value="TreeGrafter"/>
</dbReference>
<dbReference type="InParanoid" id="A0A024G870"/>
<feature type="transmembrane region" description="Helical" evidence="7">
    <location>
        <begin position="84"/>
        <end position="106"/>
    </location>
</feature>
<dbReference type="PANTHER" id="PTHR43394:SF1">
    <property type="entry name" value="ATP-BINDING CASSETTE SUB-FAMILY B MEMBER 10, MITOCHONDRIAL"/>
    <property type="match status" value="1"/>
</dbReference>
<name>A0A024G870_9STRA</name>
<feature type="transmembrane region" description="Helical" evidence="7">
    <location>
        <begin position="44"/>
        <end position="64"/>
    </location>
</feature>
<feature type="domain" description="ABC transporter" evidence="8">
    <location>
        <begin position="366"/>
        <end position="602"/>
    </location>
</feature>
<evidence type="ECO:0000259" key="8">
    <source>
        <dbReference type="PROSITE" id="PS50893"/>
    </source>
</evidence>
<dbReference type="GO" id="GO:0005524">
    <property type="term" value="F:ATP binding"/>
    <property type="evidence" value="ECO:0007669"/>
    <property type="project" value="UniProtKB-KW"/>
</dbReference>
<dbReference type="InterPro" id="IPR003439">
    <property type="entry name" value="ABC_transporter-like_ATP-bd"/>
</dbReference>
<evidence type="ECO:0000256" key="4">
    <source>
        <dbReference type="ARBA" id="ARBA00022840"/>
    </source>
</evidence>
<evidence type="ECO:0000313" key="11">
    <source>
        <dbReference type="Proteomes" id="UP000053237"/>
    </source>
</evidence>
<evidence type="ECO:0000256" key="3">
    <source>
        <dbReference type="ARBA" id="ARBA00022741"/>
    </source>
</evidence>
<evidence type="ECO:0000256" key="5">
    <source>
        <dbReference type="ARBA" id="ARBA00022989"/>
    </source>
</evidence>
<dbReference type="CDD" id="cd18573">
    <property type="entry name" value="ABC_6TM_ABCB10_like"/>
    <property type="match status" value="1"/>
</dbReference>
<dbReference type="STRING" id="65357.A0A024G870"/>
<dbReference type="Gene3D" id="1.20.1560.10">
    <property type="entry name" value="ABC transporter type 1, transmembrane domain"/>
    <property type="match status" value="1"/>
</dbReference>
<evidence type="ECO:0000256" key="6">
    <source>
        <dbReference type="ARBA" id="ARBA00023136"/>
    </source>
</evidence>
<dbReference type="OrthoDB" id="6500128at2759"/>
<dbReference type="EMBL" id="CAIX01000040">
    <property type="protein sequence ID" value="CCI42859.1"/>
    <property type="molecule type" value="Genomic_DNA"/>
</dbReference>
<dbReference type="InterPro" id="IPR003593">
    <property type="entry name" value="AAA+_ATPase"/>
</dbReference>
<dbReference type="SUPFAM" id="SSF52540">
    <property type="entry name" value="P-loop containing nucleoside triphosphate hydrolases"/>
    <property type="match status" value="1"/>
</dbReference>
<dbReference type="InterPro" id="IPR011527">
    <property type="entry name" value="ABC1_TM_dom"/>
</dbReference>
<dbReference type="PROSITE" id="PS00211">
    <property type="entry name" value="ABC_TRANSPORTER_1"/>
    <property type="match status" value="1"/>
</dbReference>
<keyword evidence="6 7" id="KW-0472">Membrane</keyword>
<dbReference type="PROSITE" id="PS50893">
    <property type="entry name" value="ABC_TRANSPORTER_2"/>
    <property type="match status" value="1"/>
</dbReference>
<dbReference type="Pfam" id="PF00005">
    <property type="entry name" value="ABC_tran"/>
    <property type="match status" value="1"/>
</dbReference>
<keyword evidence="2 7" id="KW-0812">Transmembrane</keyword>
<dbReference type="FunCoup" id="A0A024G870">
    <property type="interactions" value="12"/>
</dbReference>
<accession>A0A024G870</accession>
<proteinExistence type="predicted"/>
<comment type="caution">
    <text evidence="10">The sequence shown here is derived from an EMBL/GenBank/DDBJ whole genome shotgun (WGS) entry which is preliminary data.</text>
</comment>
<evidence type="ECO:0000256" key="1">
    <source>
        <dbReference type="ARBA" id="ARBA00004141"/>
    </source>
</evidence>
<evidence type="ECO:0000259" key="9">
    <source>
        <dbReference type="PROSITE" id="PS50929"/>
    </source>
</evidence>